<name>A0A9Q3BM16_9BASI</name>
<feature type="compositionally biased region" description="Polar residues" evidence="1">
    <location>
        <begin position="35"/>
        <end position="58"/>
    </location>
</feature>
<accession>A0A9Q3BM16</accession>
<sequence length="207" mass="22840">MDHEATKISLSPPGRAATSNLTKLYHSNVYRPKCNPTSPISTRNGHTQVPSPTQENQNTFLRRSERIQEQSVSKNRLIIPDSPPCQIPSLAKTLYEDPLQESSFLHNLELKTSHQPIQSPRTAPITLPLNLLTPTLSLNSELENTPQIPQTSSLTLLQLKNLPTCAPQQKYPNHPNLPNVYVPKSKGAPSQASSNIPPVPQSPPESK</sequence>
<evidence type="ECO:0000313" key="2">
    <source>
        <dbReference type="EMBL" id="MBW0467265.1"/>
    </source>
</evidence>
<evidence type="ECO:0000256" key="1">
    <source>
        <dbReference type="SAM" id="MobiDB-lite"/>
    </source>
</evidence>
<feature type="compositionally biased region" description="Pro residues" evidence="1">
    <location>
        <begin position="197"/>
        <end position="207"/>
    </location>
</feature>
<comment type="caution">
    <text evidence="2">The sequence shown here is derived from an EMBL/GenBank/DDBJ whole genome shotgun (WGS) entry which is preliminary data.</text>
</comment>
<dbReference type="EMBL" id="AVOT02001537">
    <property type="protein sequence ID" value="MBW0467265.1"/>
    <property type="molecule type" value="Genomic_DNA"/>
</dbReference>
<keyword evidence="3" id="KW-1185">Reference proteome</keyword>
<protein>
    <submittedName>
        <fullName evidence="2">Uncharacterized protein</fullName>
    </submittedName>
</protein>
<reference evidence="2" key="1">
    <citation type="submission" date="2021-03" db="EMBL/GenBank/DDBJ databases">
        <title>Draft genome sequence of rust myrtle Austropuccinia psidii MF-1, a brazilian biotype.</title>
        <authorList>
            <person name="Quecine M.C."/>
            <person name="Pachon D.M.R."/>
            <person name="Bonatelli M.L."/>
            <person name="Correr F.H."/>
            <person name="Franceschini L.M."/>
            <person name="Leite T.F."/>
            <person name="Margarido G.R.A."/>
            <person name="Almeida C.A."/>
            <person name="Ferrarezi J.A."/>
            <person name="Labate C.A."/>
        </authorList>
    </citation>
    <scope>NUCLEOTIDE SEQUENCE</scope>
    <source>
        <strain evidence="2">MF-1</strain>
    </source>
</reference>
<gene>
    <name evidence="2" type="ORF">O181_006980</name>
</gene>
<feature type="region of interest" description="Disordered" evidence="1">
    <location>
        <begin position="30"/>
        <end position="58"/>
    </location>
</feature>
<evidence type="ECO:0000313" key="3">
    <source>
        <dbReference type="Proteomes" id="UP000765509"/>
    </source>
</evidence>
<organism evidence="2 3">
    <name type="scientific">Austropuccinia psidii MF-1</name>
    <dbReference type="NCBI Taxonomy" id="1389203"/>
    <lineage>
        <taxon>Eukaryota</taxon>
        <taxon>Fungi</taxon>
        <taxon>Dikarya</taxon>
        <taxon>Basidiomycota</taxon>
        <taxon>Pucciniomycotina</taxon>
        <taxon>Pucciniomycetes</taxon>
        <taxon>Pucciniales</taxon>
        <taxon>Sphaerophragmiaceae</taxon>
        <taxon>Austropuccinia</taxon>
    </lineage>
</organism>
<proteinExistence type="predicted"/>
<feature type="region of interest" description="Disordered" evidence="1">
    <location>
        <begin position="166"/>
        <end position="207"/>
    </location>
</feature>
<dbReference type="AlphaFoldDB" id="A0A9Q3BM16"/>
<dbReference type="Proteomes" id="UP000765509">
    <property type="component" value="Unassembled WGS sequence"/>
</dbReference>